<accession>A0A4R5W3I0</accession>
<feature type="domain" description="Glycoside hydrolase family 3 N-terminal" evidence="6">
    <location>
        <begin position="35"/>
        <end position="344"/>
    </location>
</feature>
<reference evidence="7 8" key="1">
    <citation type="submission" date="2019-03" db="EMBL/GenBank/DDBJ databases">
        <title>Sapientia aquatica gen. nov., sp. nov., isolated from a crater lake.</title>
        <authorList>
            <person name="Felfoldi T."/>
            <person name="Szabo A."/>
            <person name="Toth E."/>
            <person name="Schumann P."/>
            <person name="Keki Z."/>
            <person name="Marialigeti K."/>
            <person name="Mathe I."/>
        </authorList>
    </citation>
    <scope>NUCLEOTIDE SEQUENCE [LARGE SCALE GENOMIC DNA]</scope>
    <source>
        <strain evidence="7 8">SA-152</strain>
    </source>
</reference>
<dbReference type="Proteomes" id="UP000294829">
    <property type="component" value="Unassembled WGS sequence"/>
</dbReference>
<name>A0A4R5W3I0_9BURK</name>
<dbReference type="InterPro" id="IPR036881">
    <property type="entry name" value="Glyco_hydro_3_C_sf"/>
</dbReference>
<evidence type="ECO:0000256" key="1">
    <source>
        <dbReference type="ARBA" id="ARBA00001231"/>
    </source>
</evidence>
<evidence type="ECO:0000259" key="6">
    <source>
        <dbReference type="Pfam" id="PF00933"/>
    </source>
</evidence>
<evidence type="ECO:0000256" key="2">
    <source>
        <dbReference type="ARBA" id="ARBA00005336"/>
    </source>
</evidence>
<evidence type="ECO:0000256" key="3">
    <source>
        <dbReference type="ARBA" id="ARBA00012663"/>
    </source>
</evidence>
<dbReference type="Pfam" id="PF00933">
    <property type="entry name" value="Glyco_hydro_3"/>
    <property type="match status" value="1"/>
</dbReference>
<comment type="similarity">
    <text evidence="2">Belongs to the glycosyl hydrolase 3 family.</text>
</comment>
<dbReference type="EC" id="3.2.1.52" evidence="3"/>
<dbReference type="AlphaFoldDB" id="A0A4R5W3I0"/>
<evidence type="ECO:0000313" key="7">
    <source>
        <dbReference type="EMBL" id="TDK67314.1"/>
    </source>
</evidence>
<dbReference type="InterPro" id="IPR036962">
    <property type="entry name" value="Glyco_hydro_3_N_sf"/>
</dbReference>
<dbReference type="OrthoDB" id="9786661at2"/>
<dbReference type="PANTHER" id="PTHR30480">
    <property type="entry name" value="BETA-HEXOSAMINIDASE-RELATED"/>
    <property type="match status" value="1"/>
</dbReference>
<protein>
    <recommendedName>
        <fullName evidence="3">beta-N-acetylhexosaminidase</fullName>
        <ecNumber evidence="3">3.2.1.52</ecNumber>
    </recommendedName>
</protein>
<evidence type="ECO:0000256" key="4">
    <source>
        <dbReference type="ARBA" id="ARBA00022801"/>
    </source>
</evidence>
<keyword evidence="5" id="KW-0326">Glycosidase</keyword>
<dbReference type="GO" id="GO:0004563">
    <property type="term" value="F:beta-N-acetylhexosaminidase activity"/>
    <property type="evidence" value="ECO:0007669"/>
    <property type="project" value="UniProtKB-EC"/>
</dbReference>
<keyword evidence="4" id="KW-0378">Hydrolase</keyword>
<dbReference type="Gene3D" id="3.20.20.300">
    <property type="entry name" value="Glycoside hydrolase, family 3, N-terminal domain"/>
    <property type="match status" value="1"/>
</dbReference>
<proteinExistence type="inferred from homology"/>
<evidence type="ECO:0000313" key="8">
    <source>
        <dbReference type="Proteomes" id="UP000294829"/>
    </source>
</evidence>
<dbReference type="InterPro" id="IPR050226">
    <property type="entry name" value="NagZ_Beta-hexosaminidase"/>
</dbReference>
<comment type="catalytic activity">
    <reaction evidence="1">
        <text>Hydrolysis of terminal non-reducing N-acetyl-D-hexosamine residues in N-acetyl-beta-D-hexosaminides.</text>
        <dbReference type="EC" id="3.2.1.52"/>
    </reaction>
</comment>
<dbReference type="RefSeq" id="WP_133326443.1">
    <property type="nucleotide sequence ID" value="NZ_SMYL01000002.1"/>
</dbReference>
<organism evidence="7 8">
    <name type="scientific">Sapientia aquatica</name>
    <dbReference type="NCBI Taxonomy" id="1549640"/>
    <lineage>
        <taxon>Bacteria</taxon>
        <taxon>Pseudomonadati</taxon>
        <taxon>Pseudomonadota</taxon>
        <taxon>Betaproteobacteria</taxon>
        <taxon>Burkholderiales</taxon>
        <taxon>Oxalobacteraceae</taxon>
        <taxon>Sapientia</taxon>
    </lineage>
</organism>
<sequence>MNNSALIKSFALAPFNLNEQRLQWVQSTFDTLNNDEKIGQTLLPLVLDLDQDDLDAALKIPVGGVFRIHNGPLDSLQRSAQYLQSHSKLPLLMAGDLEYVENGAIGHGTMLTNQLTIAATGSTQAAADAARIAAIEGRNAGYNWSYSPIVDISINPRNPIVCTRSFGSYPEQIADLGAAYIQAMQENGMAACAKHWPGDGMDDKDQHLSLSENSLSFERWKQTYGMIYQRMIDAGVQTIMSAHINLPSYDASGAPASLSARLNLDLLRDQLGFAGLIVSDASMMAGMTSQADRAQLVADCIENGCDILLFPEDIEGDFNHLKNALNSGRLSQQRLDESVLRILALKASLGLAEARFQPVPFDAQAHAKTARDIAQSCVTLLRDNAQLLPISPAKHQRVLLIEPQKRESILGTKEKLQFEELLQAQGFSVTTLTAGLAINSDLFDLVVIVTADEAAFCKGFIGINWQNLQPGLFHVMQRFWHLIPTVFVSLGNPYQVHEIEQCQTVIFGYCPSLPIQEAVVQAMVGKTPFLGQNPVRLDIKPRIDF</sequence>
<dbReference type="InterPro" id="IPR001764">
    <property type="entry name" value="Glyco_hydro_3_N"/>
</dbReference>
<dbReference type="Gene3D" id="3.40.50.1700">
    <property type="entry name" value="Glycoside hydrolase family 3 C-terminal domain"/>
    <property type="match status" value="1"/>
</dbReference>
<keyword evidence="8" id="KW-1185">Reference proteome</keyword>
<dbReference type="GO" id="GO:0009254">
    <property type="term" value="P:peptidoglycan turnover"/>
    <property type="evidence" value="ECO:0007669"/>
    <property type="project" value="TreeGrafter"/>
</dbReference>
<dbReference type="InterPro" id="IPR017853">
    <property type="entry name" value="GH"/>
</dbReference>
<gene>
    <name evidence="7" type="ORF">E2I14_06005</name>
</gene>
<dbReference type="SUPFAM" id="SSF51445">
    <property type="entry name" value="(Trans)glycosidases"/>
    <property type="match status" value="1"/>
</dbReference>
<comment type="caution">
    <text evidence="7">The sequence shown here is derived from an EMBL/GenBank/DDBJ whole genome shotgun (WGS) entry which is preliminary data.</text>
</comment>
<dbReference type="GO" id="GO:0005975">
    <property type="term" value="P:carbohydrate metabolic process"/>
    <property type="evidence" value="ECO:0007669"/>
    <property type="project" value="InterPro"/>
</dbReference>
<dbReference type="EMBL" id="SMYL01000002">
    <property type="protein sequence ID" value="TDK67314.1"/>
    <property type="molecule type" value="Genomic_DNA"/>
</dbReference>
<dbReference type="PANTHER" id="PTHR30480:SF13">
    <property type="entry name" value="BETA-HEXOSAMINIDASE"/>
    <property type="match status" value="1"/>
</dbReference>
<evidence type="ECO:0000256" key="5">
    <source>
        <dbReference type="ARBA" id="ARBA00023295"/>
    </source>
</evidence>